<evidence type="ECO:0000256" key="9">
    <source>
        <dbReference type="ARBA" id="ARBA00033158"/>
    </source>
</evidence>
<evidence type="ECO:0000256" key="5">
    <source>
        <dbReference type="ARBA" id="ARBA00023210"/>
    </source>
</evidence>
<dbReference type="GO" id="GO:0032153">
    <property type="term" value="C:cell division site"/>
    <property type="evidence" value="ECO:0007669"/>
    <property type="project" value="TreeGrafter"/>
</dbReference>
<dbReference type="GO" id="GO:0030428">
    <property type="term" value="C:cell septum"/>
    <property type="evidence" value="ECO:0007669"/>
    <property type="project" value="TreeGrafter"/>
</dbReference>
<dbReference type="GO" id="GO:0000921">
    <property type="term" value="P:septin ring assembly"/>
    <property type="evidence" value="ECO:0007669"/>
    <property type="project" value="TreeGrafter"/>
</dbReference>
<dbReference type="InterPro" id="IPR036192">
    <property type="entry name" value="Cell_div_ZapA-like_sf"/>
</dbReference>
<keyword evidence="11" id="KW-1185">Reference proteome</keyword>
<evidence type="ECO:0000256" key="2">
    <source>
        <dbReference type="ARBA" id="ARBA00015195"/>
    </source>
</evidence>
<dbReference type="GO" id="GO:0000917">
    <property type="term" value="P:division septum assembly"/>
    <property type="evidence" value="ECO:0007669"/>
    <property type="project" value="UniProtKB-KW"/>
</dbReference>
<evidence type="ECO:0000256" key="4">
    <source>
        <dbReference type="ARBA" id="ARBA00022618"/>
    </source>
</evidence>
<evidence type="ECO:0000256" key="1">
    <source>
        <dbReference type="ARBA" id="ARBA00004496"/>
    </source>
</evidence>
<dbReference type="InterPro" id="IPR053712">
    <property type="entry name" value="Bac_CellDiv_Activator"/>
</dbReference>
<evidence type="ECO:0000313" key="10">
    <source>
        <dbReference type="EMBL" id="GBG94559.1"/>
    </source>
</evidence>
<protein>
    <recommendedName>
        <fullName evidence="2">Cell division protein ZapA</fullName>
    </recommendedName>
    <alternativeName>
        <fullName evidence="9">Z ring-associated protein ZapA</fullName>
    </alternativeName>
</protein>
<dbReference type="SUPFAM" id="SSF102829">
    <property type="entry name" value="Cell division protein ZapA-like"/>
    <property type="match status" value="1"/>
</dbReference>
<dbReference type="PANTHER" id="PTHR34981:SF1">
    <property type="entry name" value="CELL DIVISION PROTEIN ZAPA"/>
    <property type="match status" value="1"/>
</dbReference>
<keyword evidence="4 10" id="KW-0132">Cell division</keyword>
<keyword evidence="3" id="KW-0963">Cytoplasm</keyword>
<accession>A0A401ISQ4</accession>
<evidence type="ECO:0000256" key="6">
    <source>
        <dbReference type="ARBA" id="ARBA00023306"/>
    </source>
</evidence>
<dbReference type="Proteomes" id="UP000286848">
    <property type="component" value="Unassembled WGS sequence"/>
</dbReference>
<dbReference type="RefSeq" id="WP_124976081.1">
    <property type="nucleotide sequence ID" value="NZ_BFFP01000014.1"/>
</dbReference>
<comment type="subunit">
    <text evidence="8">Homodimer. Interacts with FtsZ.</text>
</comment>
<dbReference type="GO" id="GO:0005829">
    <property type="term" value="C:cytosol"/>
    <property type="evidence" value="ECO:0007669"/>
    <property type="project" value="TreeGrafter"/>
</dbReference>
<dbReference type="AlphaFoldDB" id="A0A401ISQ4"/>
<reference evidence="10 11" key="1">
    <citation type="journal article" date="2019" name="Int. J. Syst. Evol. Microbiol.">
        <title>Lactobacillus salitolerans sp. nov., a novel lactic acid bacterium isolated from spent mushroom substrates.</title>
        <authorList>
            <person name="Tohno M."/>
            <person name="Tanizawa Y."/>
            <person name="Kojima Y."/>
            <person name="Sakamoto M."/>
            <person name="Nakamura Y."/>
            <person name="Ohkuma M."/>
            <person name="Kobayashi H."/>
        </authorList>
    </citation>
    <scope>NUCLEOTIDE SEQUENCE [LARGE SCALE GENOMIC DNA]</scope>
    <source>
        <strain evidence="10 11">YK43</strain>
    </source>
</reference>
<keyword evidence="6" id="KW-0131">Cell cycle</keyword>
<name>A0A401ISQ4_9LACO</name>
<dbReference type="OrthoDB" id="2139724at2"/>
<proteinExistence type="predicted"/>
<keyword evidence="5" id="KW-0717">Septation</keyword>
<dbReference type="GO" id="GO:0043093">
    <property type="term" value="P:FtsZ-dependent cytokinesis"/>
    <property type="evidence" value="ECO:0007669"/>
    <property type="project" value="TreeGrafter"/>
</dbReference>
<sequence>MSADKKRFKLNIAGKNYVVIGDSIPEHMQTVARLTDEQLKEIMHSLPQIKREDAAVLLALNAVSDQIKKQNELDKLKEKNDNQEQ</sequence>
<comment type="caution">
    <text evidence="10">The sequence shown here is derived from an EMBL/GenBank/DDBJ whole genome shotgun (WGS) entry which is preliminary data.</text>
</comment>
<organism evidence="10 11">
    <name type="scientific">Ligilactobacillus salitolerans</name>
    <dbReference type="NCBI Taxonomy" id="1808352"/>
    <lineage>
        <taxon>Bacteria</taxon>
        <taxon>Bacillati</taxon>
        <taxon>Bacillota</taxon>
        <taxon>Bacilli</taxon>
        <taxon>Lactobacillales</taxon>
        <taxon>Lactobacillaceae</taxon>
        <taxon>Ligilactobacillus</taxon>
    </lineage>
</organism>
<dbReference type="InterPro" id="IPR007838">
    <property type="entry name" value="Cell_div_ZapA-like"/>
</dbReference>
<dbReference type="Pfam" id="PF05164">
    <property type="entry name" value="ZapA"/>
    <property type="match status" value="1"/>
</dbReference>
<evidence type="ECO:0000256" key="3">
    <source>
        <dbReference type="ARBA" id="ARBA00022490"/>
    </source>
</evidence>
<comment type="function">
    <text evidence="7">Activator of cell division through the inhibition of FtsZ GTPase activity, therefore promoting FtsZ assembly into bundles of protofilaments necessary for the formation of the division Z ring. It is recruited early at mid-cell but it is not essential for cell division.</text>
</comment>
<comment type="subcellular location">
    <subcellularLocation>
        <location evidence="1">Cytoplasm</location>
    </subcellularLocation>
</comment>
<evidence type="ECO:0000256" key="8">
    <source>
        <dbReference type="ARBA" id="ARBA00026068"/>
    </source>
</evidence>
<dbReference type="EMBL" id="BFFP01000014">
    <property type="protein sequence ID" value="GBG94559.1"/>
    <property type="molecule type" value="Genomic_DNA"/>
</dbReference>
<evidence type="ECO:0000256" key="7">
    <source>
        <dbReference type="ARBA" id="ARBA00024910"/>
    </source>
</evidence>
<gene>
    <name evidence="10" type="primary">ftsZ</name>
    <name evidence="10" type="ORF">LFYK43_10180</name>
</gene>
<dbReference type="Gene3D" id="6.10.250.790">
    <property type="match status" value="1"/>
</dbReference>
<evidence type="ECO:0000313" key="11">
    <source>
        <dbReference type="Proteomes" id="UP000286848"/>
    </source>
</evidence>
<dbReference type="PANTHER" id="PTHR34981">
    <property type="entry name" value="CELL DIVISION PROTEIN ZAPA"/>
    <property type="match status" value="1"/>
</dbReference>